<evidence type="ECO:0000313" key="6">
    <source>
        <dbReference type="EMBL" id="KZP17355.1"/>
    </source>
</evidence>
<dbReference type="PROSITE" id="PS01360">
    <property type="entry name" value="ZF_MYND_1"/>
    <property type="match status" value="1"/>
</dbReference>
<keyword evidence="1" id="KW-0479">Metal-binding</keyword>
<dbReference type="GO" id="GO:0008270">
    <property type="term" value="F:zinc ion binding"/>
    <property type="evidence" value="ECO:0007669"/>
    <property type="project" value="UniProtKB-KW"/>
</dbReference>
<dbReference type="Proteomes" id="UP000076532">
    <property type="component" value="Unassembled WGS sequence"/>
</dbReference>
<evidence type="ECO:0000256" key="1">
    <source>
        <dbReference type="ARBA" id="ARBA00022723"/>
    </source>
</evidence>
<evidence type="ECO:0000259" key="5">
    <source>
        <dbReference type="PROSITE" id="PS50865"/>
    </source>
</evidence>
<dbReference type="InterPro" id="IPR002893">
    <property type="entry name" value="Znf_MYND"/>
</dbReference>
<dbReference type="Gene3D" id="1.10.220.160">
    <property type="match status" value="1"/>
</dbReference>
<dbReference type="STRING" id="436010.A0A166G0R0"/>
<reference evidence="6 7" key="1">
    <citation type="journal article" date="2016" name="Mol. Biol. Evol.">
        <title>Comparative Genomics of Early-Diverging Mushroom-Forming Fungi Provides Insights into the Origins of Lignocellulose Decay Capabilities.</title>
        <authorList>
            <person name="Nagy L.G."/>
            <person name="Riley R."/>
            <person name="Tritt A."/>
            <person name="Adam C."/>
            <person name="Daum C."/>
            <person name="Floudas D."/>
            <person name="Sun H."/>
            <person name="Yadav J.S."/>
            <person name="Pangilinan J."/>
            <person name="Larsson K.H."/>
            <person name="Matsuura K."/>
            <person name="Barry K."/>
            <person name="Labutti K."/>
            <person name="Kuo R."/>
            <person name="Ohm R.A."/>
            <person name="Bhattacharya S.S."/>
            <person name="Shirouzu T."/>
            <person name="Yoshinaga Y."/>
            <person name="Martin F.M."/>
            <person name="Grigoriev I.V."/>
            <person name="Hibbett D.S."/>
        </authorList>
    </citation>
    <scope>NUCLEOTIDE SEQUENCE [LARGE SCALE GENOMIC DNA]</scope>
    <source>
        <strain evidence="6 7">CBS 109695</strain>
    </source>
</reference>
<dbReference type="AlphaFoldDB" id="A0A166G0R0"/>
<name>A0A166G0R0_9AGAM</name>
<dbReference type="EMBL" id="KV417583">
    <property type="protein sequence ID" value="KZP17355.1"/>
    <property type="molecule type" value="Genomic_DNA"/>
</dbReference>
<protein>
    <recommendedName>
        <fullName evidence="5">MYND-type domain-containing protein</fullName>
    </recommendedName>
</protein>
<feature type="domain" description="MYND-type" evidence="5">
    <location>
        <begin position="344"/>
        <end position="391"/>
    </location>
</feature>
<keyword evidence="3" id="KW-0862">Zinc</keyword>
<dbReference type="OrthoDB" id="3202243at2759"/>
<gene>
    <name evidence="6" type="ORF">FIBSPDRAFT_29323</name>
</gene>
<evidence type="ECO:0000313" key="7">
    <source>
        <dbReference type="Proteomes" id="UP000076532"/>
    </source>
</evidence>
<evidence type="ECO:0000256" key="4">
    <source>
        <dbReference type="PROSITE-ProRule" id="PRU00134"/>
    </source>
</evidence>
<proteinExistence type="predicted"/>
<evidence type="ECO:0000256" key="2">
    <source>
        <dbReference type="ARBA" id="ARBA00022771"/>
    </source>
</evidence>
<organism evidence="6 7">
    <name type="scientific">Athelia psychrophila</name>
    <dbReference type="NCBI Taxonomy" id="1759441"/>
    <lineage>
        <taxon>Eukaryota</taxon>
        <taxon>Fungi</taxon>
        <taxon>Dikarya</taxon>
        <taxon>Basidiomycota</taxon>
        <taxon>Agaricomycotina</taxon>
        <taxon>Agaricomycetes</taxon>
        <taxon>Agaricomycetidae</taxon>
        <taxon>Atheliales</taxon>
        <taxon>Atheliaceae</taxon>
        <taxon>Athelia</taxon>
    </lineage>
</organism>
<keyword evidence="7" id="KW-1185">Reference proteome</keyword>
<sequence length="581" mass="65829">MALFSTIIVFTGLTLHRNPLSDIASPLASAWPTLWPWFRITLSIALRQRDTWNKTGEVPYWDLQTRVQGVIQLYTILGPSSDLYKVFVDTPDMMGMIAEIWVQEIKGINRLYDFRASILPQYFAVELDPTHVLTKEIVKLCGGNLEEAADLIFRRMKANLRMAQPELDDLSRDVAYMAAHTLDPTSPLHAYFSPVPLDCMMLLSQIVSYALSRVRLDPSVRCHALCVCIQLMIPATPQYITTLESLGCDLLSSLWRASFAIFYGTDDVKDLFRHKTEILLTQRLPRLLIYRPVLCAVRRHLQMIPPHGRPSPDVIFMDHFKRFRSTVDIVWERYEDHHNHPTLSFACSNPECHATEDICKPFLRCASCALARYCDEPCQRSHWKSTHGTLCKNMHMQKCAEGLVLTTLSDPNLRFLGHMVASDFFEHIERISQMSKEAEPNSMLVFNHTHLDPVGPGLYYDLKISMVEEIETAIPLYRGPDNAHLLEHWQQAVRNERCRPSSGITIPVAIILPQASPGSAQAHLMTASLTIPQLSDISFSFSNAGPLSSILDAAECKINWLQYTPIRLAKKLVDAMADAGL</sequence>
<dbReference type="PROSITE" id="PS50865">
    <property type="entry name" value="ZF_MYND_2"/>
    <property type="match status" value="1"/>
</dbReference>
<dbReference type="SUPFAM" id="SSF144232">
    <property type="entry name" value="HIT/MYND zinc finger-like"/>
    <property type="match status" value="1"/>
</dbReference>
<keyword evidence="2 4" id="KW-0863">Zinc-finger</keyword>
<dbReference type="Pfam" id="PF01753">
    <property type="entry name" value="zf-MYND"/>
    <property type="match status" value="1"/>
</dbReference>
<dbReference type="Gene3D" id="6.10.140.2220">
    <property type="match status" value="1"/>
</dbReference>
<evidence type="ECO:0000256" key="3">
    <source>
        <dbReference type="ARBA" id="ARBA00022833"/>
    </source>
</evidence>
<accession>A0A166G0R0</accession>